<proteinExistence type="predicted"/>
<dbReference type="Pfam" id="PF05704">
    <property type="entry name" value="Caps_synth"/>
    <property type="match status" value="1"/>
</dbReference>
<dbReference type="Proteomes" id="UP001431221">
    <property type="component" value="Unassembled WGS sequence"/>
</dbReference>
<dbReference type="RefSeq" id="WP_248156294.1">
    <property type="nucleotide sequence ID" value="NZ_JALNMJ010000012.1"/>
</dbReference>
<dbReference type="Gene3D" id="3.90.550.20">
    <property type="match status" value="1"/>
</dbReference>
<name>A0ABT0GX11_9HYPH</name>
<dbReference type="EMBL" id="JALNMJ010000012">
    <property type="protein sequence ID" value="MCK7613979.1"/>
    <property type="molecule type" value="Genomic_DNA"/>
</dbReference>
<protein>
    <submittedName>
        <fullName evidence="1">Capsular polysaccharide synthesis protein</fullName>
    </submittedName>
</protein>
<dbReference type="InterPro" id="IPR051706">
    <property type="entry name" value="Glycosyltransferase_domain"/>
</dbReference>
<dbReference type="InterPro" id="IPR029044">
    <property type="entry name" value="Nucleotide-diphossugar_trans"/>
</dbReference>
<dbReference type="PANTHER" id="PTHR32385">
    <property type="entry name" value="MANNOSYL PHOSPHORYLINOSITOL CERAMIDE SYNTHASE"/>
    <property type="match status" value="1"/>
</dbReference>
<evidence type="ECO:0000313" key="1">
    <source>
        <dbReference type="EMBL" id="MCK7613979.1"/>
    </source>
</evidence>
<gene>
    <name evidence="1" type="ORF">M0H32_17560</name>
</gene>
<dbReference type="InterPro" id="IPR008441">
    <property type="entry name" value="AfumC-like_glycosyl_Trfase"/>
</dbReference>
<evidence type="ECO:0000313" key="2">
    <source>
        <dbReference type="Proteomes" id="UP001431221"/>
    </source>
</evidence>
<accession>A0ABT0GX11</accession>
<organism evidence="1 2">
    <name type="scientific">Roseibium sediminicola</name>
    <dbReference type="NCBI Taxonomy" id="2933272"/>
    <lineage>
        <taxon>Bacteria</taxon>
        <taxon>Pseudomonadati</taxon>
        <taxon>Pseudomonadota</taxon>
        <taxon>Alphaproteobacteria</taxon>
        <taxon>Hyphomicrobiales</taxon>
        <taxon>Stappiaceae</taxon>
        <taxon>Roseibium</taxon>
    </lineage>
</organism>
<keyword evidence="2" id="KW-1185">Reference proteome</keyword>
<comment type="caution">
    <text evidence="1">The sequence shown here is derived from an EMBL/GenBank/DDBJ whole genome shotgun (WGS) entry which is preliminary data.</text>
</comment>
<sequence>MQKVYGKIKKTRIGNWLQGDVTPIDYEKLPRKIFVFWNTGLDTAPENCRFCVKSWQVLNPDWELVVLDQSAANAILPRSEFPSDMAIAHYADLLRTKLMLTEGGVWADATCLCTRPLDDWLPMIFAQTGFFALHRPGRDRVISNWFLASKQEADIPRIWLDNSLAFWRGRKKPPRAYFWHHYMFEYSWLTSGRFRKAWKTAPKLSAVPFHRLQRTLLSGELSQNDRDLIQAIPLHKLCYKRGFKVDDIRTSIREIWGDEAAMLQEAAWSSSRNASAAAF</sequence>
<dbReference type="PANTHER" id="PTHR32385:SF15">
    <property type="entry name" value="INOSITOL PHOSPHOCERAMIDE MANNOSYLTRANSFERASE 1"/>
    <property type="match status" value="1"/>
</dbReference>
<dbReference type="SUPFAM" id="SSF53448">
    <property type="entry name" value="Nucleotide-diphospho-sugar transferases"/>
    <property type="match status" value="1"/>
</dbReference>
<reference evidence="1" key="1">
    <citation type="submission" date="2022-04" db="EMBL/GenBank/DDBJ databases">
        <title>Roseibium sp. CAU 1639 isolated from mud.</title>
        <authorList>
            <person name="Kim W."/>
        </authorList>
    </citation>
    <scope>NUCLEOTIDE SEQUENCE</scope>
    <source>
        <strain evidence="1">CAU 1639</strain>
    </source>
</reference>